<dbReference type="AlphaFoldDB" id="A0A2H3C0Q5"/>
<evidence type="ECO:0000313" key="2">
    <source>
        <dbReference type="EMBL" id="PBK68876.1"/>
    </source>
</evidence>
<sequence length="248" mass="27412">MTFLFSPLPSTMNPTKRSRRSATSVMAGAFQIRPSRDVLTSLLNGLGPYTVEEEGKLGSTSKQPVKNSFWTEKDPERRKTKHGHWQKLPTASPAKSATPVAHTSTVAVSQPEPSNFCRRPTIHIATMQRSLSITPPPTMSPPPYPSTPGSTPGPSDSSSVSRTSSKRPHTPDDDEDLPQMVAPRPPRKKRVAVKKGWKGWVELDESRELPVSDKLINLDRPQAYADRRTRSGKQFDGIVGDSWVHMLP</sequence>
<feature type="compositionally biased region" description="Low complexity" evidence="1">
    <location>
        <begin position="147"/>
        <end position="163"/>
    </location>
</feature>
<feature type="region of interest" description="Disordered" evidence="1">
    <location>
        <begin position="130"/>
        <end position="195"/>
    </location>
</feature>
<gene>
    <name evidence="2" type="ORF">ARMSODRAFT_1004694</name>
</gene>
<feature type="compositionally biased region" description="Polar residues" evidence="1">
    <location>
        <begin position="101"/>
        <end position="113"/>
    </location>
</feature>
<keyword evidence="3" id="KW-1185">Reference proteome</keyword>
<organism evidence="2 3">
    <name type="scientific">Armillaria solidipes</name>
    <dbReference type="NCBI Taxonomy" id="1076256"/>
    <lineage>
        <taxon>Eukaryota</taxon>
        <taxon>Fungi</taxon>
        <taxon>Dikarya</taxon>
        <taxon>Basidiomycota</taxon>
        <taxon>Agaricomycotina</taxon>
        <taxon>Agaricomycetes</taxon>
        <taxon>Agaricomycetidae</taxon>
        <taxon>Agaricales</taxon>
        <taxon>Marasmiineae</taxon>
        <taxon>Physalacriaceae</taxon>
        <taxon>Armillaria</taxon>
    </lineage>
</organism>
<feature type="compositionally biased region" description="Basic residues" evidence="1">
    <location>
        <begin position="185"/>
        <end position="195"/>
    </location>
</feature>
<protein>
    <submittedName>
        <fullName evidence="2">Uncharacterized protein</fullName>
    </submittedName>
</protein>
<feature type="compositionally biased region" description="Polar residues" evidence="1">
    <location>
        <begin position="58"/>
        <end position="70"/>
    </location>
</feature>
<dbReference type="Proteomes" id="UP000218334">
    <property type="component" value="Unassembled WGS sequence"/>
</dbReference>
<feature type="region of interest" description="Disordered" evidence="1">
    <location>
        <begin position="1"/>
        <end position="20"/>
    </location>
</feature>
<dbReference type="STRING" id="1076256.A0A2H3C0Q5"/>
<reference evidence="3" key="1">
    <citation type="journal article" date="2017" name="Nat. Ecol. Evol.">
        <title>Genome expansion and lineage-specific genetic innovations in the forest pathogenic fungi Armillaria.</title>
        <authorList>
            <person name="Sipos G."/>
            <person name="Prasanna A.N."/>
            <person name="Walter M.C."/>
            <person name="O'Connor E."/>
            <person name="Balint B."/>
            <person name="Krizsan K."/>
            <person name="Kiss B."/>
            <person name="Hess J."/>
            <person name="Varga T."/>
            <person name="Slot J."/>
            <person name="Riley R."/>
            <person name="Boka B."/>
            <person name="Rigling D."/>
            <person name="Barry K."/>
            <person name="Lee J."/>
            <person name="Mihaltcheva S."/>
            <person name="LaButti K."/>
            <person name="Lipzen A."/>
            <person name="Waldron R."/>
            <person name="Moloney N.M."/>
            <person name="Sperisen C."/>
            <person name="Kredics L."/>
            <person name="Vagvoelgyi C."/>
            <person name="Patrignani A."/>
            <person name="Fitzpatrick D."/>
            <person name="Nagy I."/>
            <person name="Doyle S."/>
            <person name="Anderson J.B."/>
            <person name="Grigoriev I.V."/>
            <person name="Gueldener U."/>
            <person name="Muensterkoetter M."/>
            <person name="Nagy L.G."/>
        </authorList>
    </citation>
    <scope>NUCLEOTIDE SEQUENCE [LARGE SCALE GENOMIC DNA]</scope>
    <source>
        <strain evidence="3">28-4</strain>
    </source>
</reference>
<accession>A0A2H3C0Q5</accession>
<feature type="compositionally biased region" description="Pro residues" evidence="1">
    <location>
        <begin position="134"/>
        <end position="146"/>
    </location>
</feature>
<evidence type="ECO:0000313" key="3">
    <source>
        <dbReference type="Proteomes" id="UP000218334"/>
    </source>
</evidence>
<feature type="region of interest" description="Disordered" evidence="1">
    <location>
        <begin position="54"/>
        <end position="117"/>
    </location>
</feature>
<name>A0A2H3C0Q5_9AGAR</name>
<evidence type="ECO:0000256" key="1">
    <source>
        <dbReference type="SAM" id="MobiDB-lite"/>
    </source>
</evidence>
<dbReference type="EMBL" id="KZ293431">
    <property type="protein sequence ID" value="PBK68876.1"/>
    <property type="molecule type" value="Genomic_DNA"/>
</dbReference>
<proteinExistence type="predicted"/>